<keyword evidence="4" id="KW-1185">Reference proteome</keyword>
<name>A0ABW7W550_9NOCA</name>
<accession>A0ABW7W550</accession>
<comment type="caution">
    <text evidence="3">The sequence shown here is derived from an EMBL/GenBank/DDBJ whole genome shotgun (WGS) entry which is preliminary data.</text>
</comment>
<dbReference type="SUPFAM" id="SSF49879">
    <property type="entry name" value="SMAD/FHA domain"/>
    <property type="match status" value="1"/>
</dbReference>
<evidence type="ECO:0000313" key="3">
    <source>
        <dbReference type="EMBL" id="MFI2233919.1"/>
    </source>
</evidence>
<proteinExistence type="predicted"/>
<sequence length="275" mass="30834">MVTQKKDRAAGASVYALSATRHGLTAGMTGTAPGTISVLSTTGGVHGIPRENTVIRFGRNIEQVHVGIGQDDLQISRVHGTLTYRHDRWQLGNTGRAPLRLPESRTLFEGEDPLPLPTGYTPVFLRGSHDREHLLEIYVTGDDEFRYTPRHEHVTDQPPPWPLEPEERLVLVALGQAYLYHERWPQPWSWKDTAALLTVLQPQAGWTGRRVAELVGRVRARLSNEKYARSCGREPVPGLTRDQLCEPIGNMLNHNLLQELTRSATLVPRDLDLLD</sequence>
<protein>
    <recommendedName>
        <fullName evidence="2">FHA domain-containing protein</fullName>
    </recommendedName>
</protein>
<organism evidence="3 4">
    <name type="scientific">Nocardia testacea</name>
    <dbReference type="NCBI Taxonomy" id="248551"/>
    <lineage>
        <taxon>Bacteria</taxon>
        <taxon>Bacillati</taxon>
        <taxon>Actinomycetota</taxon>
        <taxon>Actinomycetes</taxon>
        <taxon>Mycobacteriales</taxon>
        <taxon>Nocardiaceae</taxon>
        <taxon>Nocardia</taxon>
    </lineage>
</organism>
<evidence type="ECO:0000256" key="1">
    <source>
        <dbReference type="ARBA" id="ARBA00022553"/>
    </source>
</evidence>
<evidence type="ECO:0000313" key="4">
    <source>
        <dbReference type="Proteomes" id="UP001611494"/>
    </source>
</evidence>
<dbReference type="Proteomes" id="UP001611494">
    <property type="component" value="Unassembled WGS sequence"/>
</dbReference>
<dbReference type="InterPro" id="IPR000253">
    <property type="entry name" value="FHA_dom"/>
</dbReference>
<gene>
    <name evidence="3" type="ORF">ACH49Z_29125</name>
</gene>
<keyword evidence="1" id="KW-0597">Phosphoprotein</keyword>
<feature type="domain" description="FHA" evidence="2">
    <location>
        <begin position="55"/>
        <end position="106"/>
    </location>
</feature>
<dbReference type="PROSITE" id="PS50006">
    <property type="entry name" value="FHA_DOMAIN"/>
    <property type="match status" value="1"/>
</dbReference>
<dbReference type="EMBL" id="JBIRYL010000018">
    <property type="protein sequence ID" value="MFI2233919.1"/>
    <property type="molecule type" value="Genomic_DNA"/>
</dbReference>
<reference evidence="3 4" key="1">
    <citation type="submission" date="2024-10" db="EMBL/GenBank/DDBJ databases">
        <title>The Natural Products Discovery Center: Release of the First 8490 Sequenced Strains for Exploring Actinobacteria Biosynthetic Diversity.</title>
        <authorList>
            <person name="Kalkreuter E."/>
            <person name="Kautsar S.A."/>
            <person name="Yang D."/>
            <person name="Bader C.D."/>
            <person name="Teijaro C.N."/>
            <person name="Fluegel L."/>
            <person name="Davis C.M."/>
            <person name="Simpson J.R."/>
            <person name="Lauterbach L."/>
            <person name="Steele A.D."/>
            <person name="Gui C."/>
            <person name="Meng S."/>
            <person name="Li G."/>
            <person name="Viehrig K."/>
            <person name="Ye F."/>
            <person name="Su P."/>
            <person name="Kiefer A.F."/>
            <person name="Nichols A."/>
            <person name="Cepeda A.J."/>
            <person name="Yan W."/>
            <person name="Fan B."/>
            <person name="Jiang Y."/>
            <person name="Adhikari A."/>
            <person name="Zheng C.-J."/>
            <person name="Schuster L."/>
            <person name="Cowan T.M."/>
            <person name="Smanski M.J."/>
            <person name="Chevrette M.G."/>
            <person name="De Carvalho L.P.S."/>
            <person name="Shen B."/>
        </authorList>
    </citation>
    <scope>NUCLEOTIDE SEQUENCE [LARGE SCALE GENOMIC DNA]</scope>
    <source>
        <strain evidence="3 4">NPDC019377</strain>
    </source>
</reference>
<dbReference type="InterPro" id="IPR008984">
    <property type="entry name" value="SMAD_FHA_dom_sf"/>
</dbReference>
<evidence type="ECO:0000259" key="2">
    <source>
        <dbReference type="PROSITE" id="PS50006"/>
    </source>
</evidence>
<dbReference type="RefSeq" id="WP_397066408.1">
    <property type="nucleotide sequence ID" value="NZ_JBIRYL010000018.1"/>
</dbReference>